<sequence>MWAFITTKEMWKNIDRHRYTLAAHNICFSKQWHTTKRSRDDRVWLYLVQNLSSLLLDVVCLVYEDVEFISREWISVWRNLMKMDGFTCSQKDASLKFLFVSNGELDAWSWTAIIRH</sequence>
<name>A0A368FZV7_ANCCA</name>
<dbReference type="STRING" id="29170.A0A368FZV7"/>
<dbReference type="Proteomes" id="UP000252519">
    <property type="component" value="Unassembled WGS sequence"/>
</dbReference>
<evidence type="ECO:0000313" key="2">
    <source>
        <dbReference type="Proteomes" id="UP000252519"/>
    </source>
</evidence>
<dbReference type="OrthoDB" id="193467at2759"/>
<organism evidence="1 2">
    <name type="scientific">Ancylostoma caninum</name>
    <name type="common">Dog hookworm</name>
    <dbReference type="NCBI Taxonomy" id="29170"/>
    <lineage>
        <taxon>Eukaryota</taxon>
        <taxon>Metazoa</taxon>
        <taxon>Ecdysozoa</taxon>
        <taxon>Nematoda</taxon>
        <taxon>Chromadorea</taxon>
        <taxon>Rhabditida</taxon>
        <taxon>Rhabditina</taxon>
        <taxon>Rhabditomorpha</taxon>
        <taxon>Strongyloidea</taxon>
        <taxon>Ancylostomatidae</taxon>
        <taxon>Ancylostomatinae</taxon>
        <taxon>Ancylostoma</taxon>
    </lineage>
</organism>
<accession>A0A368FZV7</accession>
<keyword evidence="2" id="KW-1185">Reference proteome</keyword>
<reference evidence="1 2" key="1">
    <citation type="submission" date="2014-10" db="EMBL/GenBank/DDBJ databases">
        <title>Draft genome of the hookworm Ancylostoma caninum.</title>
        <authorList>
            <person name="Mitreva M."/>
        </authorList>
    </citation>
    <scope>NUCLEOTIDE SEQUENCE [LARGE SCALE GENOMIC DNA]</scope>
    <source>
        <strain evidence="1 2">Baltimore</strain>
    </source>
</reference>
<dbReference type="AlphaFoldDB" id="A0A368FZV7"/>
<proteinExistence type="predicted"/>
<protein>
    <submittedName>
        <fullName evidence="1">Uncharacterized protein</fullName>
    </submittedName>
</protein>
<gene>
    <name evidence="1" type="ORF">ANCCAN_17574</name>
</gene>
<comment type="caution">
    <text evidence="1">The sequence shown here is derived from an EMBL/GenBank/DDBJ whole genome shotgun (WGS) entry which is preliminary data.</text>
</comment>
<evidence type="ECO:0000313" key="1">
    <source>
        <dbReference type="EMBL" id="RCN36549.1"/>
    </source>
</evidence>
<dbReference type="EMBL" id="JOJR01000547">
    <property type="protein sequence ID" value="RCN36549.1"/>
    <property type="molecule type" value="Genomic_DNA"/>
</dbReference>